<dbReference type="InterPro" id="IPR003838">
    <property type="entry name" value="ABC3_permease_C"/>
</dbReference>
<comment type="similarity">
    <text evidence="6">Belongs to the ABC-4 integral membrane protein family.</text>
</comment>
<dbReference type="Pfam" id="PF02687">
    <property type="entry name" value="FtsX"/>
    <property type="match status" value="1"/>
</dbReference>
<feature type="transmembrane region" description="Helical" evidence="7">
    <location>
        <begin position="376"/>
        <end position="396"/>
    </location>
</feature>
<evidence type="ECO:0000256" key="5">
    <source>
        <dbReference type="ARBA" id="ARBA00023136"/>
    </source>
</evidence>
<feature type="transmembrane region" description="Helical" evidence="7">
    <location>
        <begin position="286"/>
        <end position="314"/>
    </location>
</feature>
<evidence type="ECO:0000256" key="4">
    <source>
        <dbReference type="ARBA" id="ARBA00022989"/>
    </source>
</evidence>
<organism evidence="10 11">
    <name type="scientific">Capnocytophaga leadbetteri</name>
    <dbReference type="NCBI Taxonomy" id="327575"/>
    <lineage>
        <taxon>Bacteria</taxon>
        <taxon>Pseudomonadati</taxon>
        <taxon>Bacteroidota</taxon>
        <taxon>Flavobacteriia</taxon>
        <taxon>Flavobacteriales</taxon>
        <taxon>Flavobacteriaceae</taxon>
        <taxon>Capnocytophaga</taxon>
    </lineage>
</organism>
<dbReference type="PANTHER" id="PTHR30572">
    <property type="entry name" value="MEMBRANE COMPONENT OF TRANSPORTER-RELATED"/>
    <property type="match status" value="1"/>
</dbReference>
<comment type="subcellular location">
    <subcellularLocation>
        <location evidence="1">Cell membrane</location>
        <topology evidence="1">Multi-pass membrane protein</topology>
    </subcellularLocation>
</comment>
<keyword evidence="11" id="KW-1185">Reference proteome</keyword>
<feature type="domain" description="MacB-like periplasmic core" evidence="9">
    <location>
        <begin position="23"/>
        <end position="249"/>
    </location>
</feature>
<evidence type="ECO:0000313" key="10">
    <source>
        <dbReference type="EMBL" id="ATA82631.1"/>
    </source>
</evidence>
<dbReference type="KEGG" id="clk:CGC53_09905"/>
<feature type="transmembrane region" description="Helical" evidence="7">
    <location>
        <begin position="20"/>
        <end position="47"/>
    </location>
</feature>
<dbReference type="RefSeq" id="WP_095914619.1">
    <property type="nucleotide sequence ID" value="NZ_CAURCF010000006.1"/>
</dbReference>
<dbReference type="InterPro" id="IPR050250">
    <property type="entry name" value="Macrolide_Exporter_MacB"/>
</dbReference>
<sequence length="413" mass="44879">MWILIRENIKIAFDSIKSQLLRTVLTVLIIAIGITALVGILSVITALRNTLEGNFSSMGANTFSISRYDYAERVEGSGTKKKINPEITYKEAETFKQQLANPFAKVSISTNAASSAEVKYENKKTDPLARVVGVDEHYISNSGLTIEEGRGFSDFDIQNNLNLCVIGSDFKKTLLKDVNPIGKTISVRGYKFKVIGILKSQSSSFGNYEDFQVLIPLGIARSAFSTTMPNFTINVGVDNKDKLDAAVDDAVVLMRNIRGLTPIQENNFGVERSDDLLQRIGSITGVLTAAGFIIGMITILGSSIALLNIMLVSVTERTKEIGIRKALGAKRRSITLQFFTETLIIAQLGALTGIVLGISLGFLISKAVKFEFTIPWGVILVAILIAAVVSVLSGLYPAVKASKLDPVEALRYE</sequence>
<keyword evidence="4 7" id="KW-1133">Transmembrane helix</keyword>
<feature type="domain" description="ABC3 transporter permease C-terminal" evidence="8">
    <location>
        <begin position="293"/>
        <end position="406"/>
    </location>
</feature>
<dbReference type="Proteomes" id="UP000217276">
    <property type="component" value="Chromosome"/>
</dbReference>
<dbReference type="GO" id="GO:0005886">
    <property type="term" value="C:plasma membrane"/>
    <property type="evidence" value="ECO:0007669"/>
    <property type="project" value="UniProtKB-SubCell"/>
</dbReference>
<evidence type="ECO:0000313" key="11">
    <source>
        <dbReference type="Proteomes" id="UP000217276"/>
    </source>
</evidence>
<feature type="transmembrane region" description="Helical" evidence="7">
    <location>
        <begin position="335"/>
        <end position="364"/>
    </location>
</feature>
<protein>
    <submittedName>
        <fullName evidence="10">ABC transporter permease</fullName>
    </submittedName>
</protein>
<evidence type="ECO:0000259" key="9">
    <source>
        <dbReference type="Pfam" id="PF12704"/>
    </source>
</evidence>
<evidence type="ECO:0000256" key="2">
    <source>
        <dbReference type="ARBA" id="ARBA00022475"/>
    </source>
</evidence>
<evidence type="ECO:0000256" key="7">
    <source>
        <dbReference type="SAM" id="Phobius"/>
    </source>
</evidence>
<evidence type="ECO:0000259" key="8">
    <source>
        <dbReference type="Pfam" id="PF02687"/>
    </source>
</evidence>
<dbReference type="GO" id="GO:0022857">
    <property type="term" value="F:transmembrane transporter activity"/>
    <property type="evidence" value="ECO:0007669"/>
    <property type="project" value="TreeGrafter"/>
</dbReference>
<evidence type="ECO:0000256" key="3">
    <source>
        <dbReference type="ARBA" id="ARBA00022692"/>
    </source>
</evidence>
<proteinExistence type="inferred from homology"/>
<dbReference type="EMBL" id="CP022384">
    <property type="protein sequence ID" value="ATA82631.1"/>
    <property type="molecule type" value="Genomic_DNA"/>
</dbReference>
<dbReference type="AlphaFoldDB" id="A0A250FBZ1"/>
<dbReference type="Pfam" id="PF12704">
    <property type="entry name" value="MacB_PCD"/>
    <property type="match status" value="1"/>
</dbReference>
<keyword evidence="2" id="KW-1003">Cell membrane</keyword>
<keyword evidence="3 7" id="KW-0812">Transmembrane</keyword>
<dbReference type="PANTHER" id="PTHR30572:SF4">
    <property type="entry name" value="ABC TRANSPORTER PERMEASE YTRF"/>
    <property type="match status" value="1"/>
</dbReference>
<name>A0A250FBZ1_9FLAO</name>
<reference evidence="11" key="1">
    <citation type="submission" date="2017-06" db="EMBL/GenBank/DDBJ databases">
        <title>Capnocytophaga spp. assemblies.</title>
        <authorList>
            <person name="Gulvik C.A."/>
        </authorList>
    </citation>
    <scope>NUCLEOTIDE SEQUENCE [LARGE SCALE GENOMIC DNA]</scope>
    <source>
        <strain evidence="11">H6253</strain>
    </source>
</reference>
<accession>A0A250FBZ1</accession>
<dbReference type="InterPro" id="IPR025857">
    <property type="entry name" value="MacB_PCD"/>
</dbReference>
<gene>
    <name evidence="10" type="ORF">CGC53_09905</name>
</gene>
<keyword evidence="5 7" id="KW-0472">Membrane</keyword>
<evidence type="ECO:0000256" key="1">
    <source>
        <dbReference type="ARBA" id="ARBA00004651"/>
    </source>
</evidence>
<evidence type="ECO:0000256" key="6">
    <source>
        <dbReference type="ARBA" id="ARBA00038076"/>
    </source>
</evidence>